<comment type="caution">
    <text evidence="1">The sequence shown here is derived from an EMBL/GenBank/DDBJ whole genome shotgun (WGS) entry which is preliminary data.</text>
</comment>
<dbReference type="Proteomes" id="UP000315353">
    <property type="component" value="Unassembled WGS sequence"/>
</dbReference>
<dbReference type="GeneID" id="82881575"/>
<dbReference type="EMBL" id="BJNB01000029">
    <property type="protein sequence ID" value="GEB98284.1"/>
    <property type="molecule type" value="Genomic_DNA"/>
</dbReference>
<dbReference type="AlphaFoldDB" id="A0AB73B945"/>
<accession>A0AB73B945</accession>
<gene>
    <name evidence="1" type="ORF">CFL01nite_17790</name>
</gene>
<evidence type="ECO:0000313" key="2">
    <source>
        <dbReference type="Proteomes" id="UP000315353"/>
    </source>
</evidence>
<proteinExistence type="predicted"/>
<sequence length="202" mass="21477">MSQHELLTHVATLVEAGSLHPTNTLTLNPISAANLDKAYAQVAAGHMLGKLVLACWADWLREQAQPFLLWQDRRMTLSSRISSPFSRLTRIAAATAVLTSLVAPQAAALSPEEEQFRTDPVGAVAWQTIMSSYNALRSNEGAFTAASYFSMTRPGESIGMPGLQRCAEGLGSSSPLGAVRFVTGALCASFDPASRAEAARLG</sequence>
<evidence type="ECO:0000313" key="1">
    <source>
        <dbReference type="EMBL" id="GEB98284.1"/>
    </source>
</evidence>
<reference evidence="1 2" key="1">
    <citation type="submission" date="2019-06" db="EMBL/GenBank/DDBJ databases">
        <title>Whole genome shotgun sequence of Corynebacterium flavescens NBRC 14136.</title>
        <authorList>
            <person name="Hosoyama A."/>
            <person name="Uohara A."/>
            <person name="Ohji S."/>
            <person name="Ichikawa N."/>
        </authorList>
    </citation>
    <scope>NUCLEOTIDE SEQUENCE [LARGE SCALE GENOMIC DNA]</scope>
    <source>
        <strain evidence="1 2">NBRC 14136</strain>
    </source>
</reference>
<protein>
    <submittedName>
        <fullName evidence="1">Uncharacterized protein</fullName>
    </submittedName>
</protein>
<dbReference type="Gene3D" id="3.90.180.10">
    <property type="entry name" value="Medium-chain alcohol dehydrogenases, catalytic domain"/>
    <property type="match status" value="1"/>
</dbReference>
<name>A0AB73B945_CORFL</name>
<organism evidence="1 2">
    <name type="scientific">Corynebacterium flavescens</name>
    <dbReference type="NCBI Taxonomy" id="28028"/>
    <lineage>
        <taxon>Bacteria</taxon>
        <taxon>Bacillati</taxon>
        <taxon>Actinomycetota</taxon>
        <taxon>Actinomycetes</taxon>
        <taxon>Mycobacteriales</taxon>
        <taxon>Corynebacteriaceae</taxon>
        <taxon>Corynebacterium</taxon>
    </lineage>
</organism>
<dbReference type="RefSeq" id="WP_141256010.1">
    <property type="nucleotide sequence ID" value="NZ_BJNB01000029.1"/>
</dbReference>